<dbReference type="InterPro" id="IPR017948">
    <property type="entry name" value="TGFb_CS"/>
</dbReference>
<evidence type="ECO:0000256" key="6">
    <source>
        <dbReference type="ARBA" id="ARBA00023157"/>
    </source>
</evidence>
<evidence type="ECO:0000256" key="9">
    <source>
        <dbReference type="SAM" id="MobiDB-lite"/>
    </source>
</evidence>
<comment type="caution">
    <text evidence="11">The sequence shown here is derived from an EMBL/GenBank/DDBJ whole genome shotgun (WGS) entry which is preliminary data.</text>
</comment>
<comment type="subcellular location">
    <subcellularLocation>
        <location evidence="1">Secreted</location>
    </subcellularLocation>
</comment>
<evidence type="ECO:0000256" key="1">
    <source>
        <dbReference type="ARBA" id="ARBA00004613"/>
    </source>
</evidence>
<dbReference type="AlphaFoldDB" id="A0A6L2Q335"/>
<dbReference type="InterPro" id="IPR001839">
    <property type="entry name" value="TGF-b_C"/>
</dbReference>
<keyword evidence="5 8" id="KW-0339">Growth factor</keyword>
<keyword evidence="3" id="KW-0964">Secreted</keyword>
<dbReference type="PRINTS" id="PR00669">
    <property type="entry name" value="INHIBINA"/>
</dbReference>
<evidence type="ECO:0000256" key="2">
    <source>
        <dbReference type="ARBA" id="ARBA00006656"/>
    </source>
</evidence>
<dbReference type="Gene3D" id="2.60.120.970">
    <property type="match status" value="1"/>
</dbReference>
<evidence type="ECO:0000313" key="12">
    <source>
        <dbReference type="Proteomes" id="UP000502823"/>
    </source>
</evidence>
<evidence type="ECO:0000256" key="8">
    <source>
        <dbReference type="RuleBase" id="RU000354"/>
    </source>
</evidence>
<evidence type="ECO:0000313" key="11">
    <source>
        <dbReference type="EMBL" id="GFG39301.1"/>
    </source>
</evidence>
<dbReference type="InterPro" id="IPR015615">
    <property type="entry name" value="TGF-beta-rel"/>
</dbReference>
<dbReference type="GO" id="GO:0008083">
    <property type="term" value="F:growth factor activity"/>
    <property type="evidence" value="ECO:0007669"/>
    <property type="project" value="UniProtKB-KW"/>
</dbReference>
<dbReference type="Pfam" id="PF00019">
    <property type="entry name" value="TGF_beta"/>
    <property type="match status" value="1"/>
</dbReference>
<name>A0A6L2Q335_COPFO</name>
<keyword evidence="6" id="KW-1015">Disulfide bond</keyword>
<accession>A0A6L2Q335</accession>
<dbReference type="GO" id="GO:0005125">
    <property type="term" value="F:cytokine activity"/>
    <property type="evidence" value="ECO:0007669"/>
    <property type="project" value="TreeGrafter"/>
</dbReference>
<reference evidence="12" key="1">
    <citation type="submission" date="2020-01" db="EMBL/GenBank/DDBJ databases">
        <title>Draft genome sequence of the Termite Coptotermes fromosanus.</title>
        <authorList>
            <person name="Itakura S."/>
            <person name="Yosikawa Y."/>
            <person name="Umezawa K."/>
        </authorList>
    </citation>
    <scope>NUCLEOTIDE SEQUENCE [LARGE SCALE GENOMIC DNA]</scope>
</reference>
<sequence length="507" mass="56617">MCRLCKRLSAALCLRSSHSTLLADSEGVAGSSTRALEWEGGTVWKMPDVATKWCYYEPVRRRCACQTSVVRYVTTGRAVCPFAVEHRQPHESTAVAGRQLQLLPSSQLEKIPPLPSDCPNCIQQQEKRDSAQSSDRIRLETIKRQILSKLGLKEKPKVTSPVPRDVIMETLYRAEETADPQDGSGSGSGTIEDDGAGPSSTRPPESEPDDFYGRTSEIIAFAEPGHTLNGQPLLEFSHAHDMAGGAGGAWSELRVKAATLWVRVDFRSPLHRAFRHSVPDRNLTLWVFTVTRQLQTNTTHLSGKEFDEYTEMAASLPVSLSILGWQKFDLTTTVRTWYSSGMASKERLRLLVDCSGCGDLVEAVLFRSENKDPQRPFLVVHTDPTATKRVRRRALDCSGALKGQCCKQRFFVSFKQLGWEDWIIAPSGYYANYCQGNCGGAHRTPDTYLNYYTHVMEEYRKLDHLTGMQPCCAPVKFSSMSLIYFGPDSNIIKRDLPKMVVDECGCP</sequence>
<evidence type="ECO:0000256" key="5">
    <source>
        <dbReference type="ARBA" id="ARBA00023030"/>
    </source>
</evidence>
<dbReference type="SUPFAM" id="SSF57501">
    <property type="entry name" value="Cystine-knot cytokines"/>
    <property type="match status" value="1"/>
</dbReference>
<keyword evidence="12" id="KW-1185">Reference proteome</keyword>
<evidence type="ECO:0000256" key="4">
    <source>
        <dbReference type="ARBA" id="ARBA00022729"/>
    </source>
</evidence>
<organism evidence="11 12">
    <name type="scientific">Coptotermes formosanus</name>
    <name type="common">Formosan subterranean termite</name>
    <dbReference type="NCBI Taxonomy" id="36987"/>
    <lineage>
        <taxon>Eukaryota</taxon>
        <taxon>Metazoa</taxon>
        <taxon>Ecdysozoa</taxon>
        <taxon>Arthropoda</taxon>
        <taxon>Hexapoda</taxon>
        <taxon>Insecta</taxon>
        <taxon>Pterygota</taxon>
        <taxon>Neoptera</taxon>
        <taxon>Polyneoptera</taxon>
        <taxon>Dictyoptera</taxon>
        <taxon>Blattodea</taxon>
        <taxon>Blattoidea</taxon>
        <taxon>Termitoidae</taxon>
        <taxon>Rhinotermitidae</taxon>
        <taxon>Coptotermes</taxon>
    </lineage>
</organism>
<dbReference type="PROSITE" id="PS00250">
    <property type="entry name" value="TGF_BETA_1"/>
    <property type="match status" value="1"/>
</dbReference>
<comment type="similarity">
    <text evidence="2 8">Belongs to the TGF-beta family.</text>
</comment>
<protein>
    <recommendedName>
        <fullName evidence="10">TGF-beta family profile domain-containing protein</fullName>
    </recommendedName>
</protein>
<dbReference type="PANTHER" id="PTHR11848">
    <property type="entry name" value="TGF-BETA FAMILY"/>
    <property type="match status" value="1"/>
</dbReference>
<dbReference type="InterPro" id="IPR029034">
    <property type="entry name" value="Cystine-knot_cytokine"/>
</dbReference>
<dbReference type="PROSITE" id="PS51362">
    <property type="entry name" value="TGF_BETA_2"/>
    <property type="match status" value="1"/>
</dbReference>
<dbReference type="OrthoDB" id="6516235at2759"/>
<dbReference type="CDD" id="cd13752">
    <property type="entry name" value="TGF_beta_INHB"/>
    <property type="match status" value="1"/>
</dbReference>
<dbReference type="Proteomes" id="UP000502823">
    <property type="component" value="Unassembled WGS sequence"/>
</dbReference>
<evidence type="ECO:0000256" key="3">
    <source>
        <dbReference type="ARBA" id="ARBA00022525"/>
    </source>
</evidence>
<feature type="compositionally biased region" description="Basic and acidic residues" evidence="9">
    <location>
        <begin position="125"/>
        <end position="136"/>
    </location>
</feature>
<dbReference type="InParanoid" id="A0A6L2Q335"/>
<proteinExistence type="inferred from homology"/>
<feature type="domain" description="TGF-beta family profile" evidence="10">
    <location>
        <begin position="389"/>
        <end position="507"/>
    </location>
</feature>
<dbReference type="SMART" id="SM00204">
    <property type="entry name" value="TGFB"/>
    <property type="match status" value="1"/>
</dbReference>
<dbReference type="Gene3D" id="2.10.90.10">
    <property type="entry name" value="Cystine-knot cytokines"/>
    <property type="match status" value="1"/>
</dbReference>
<evidence type="ECO:0000259" key="10">
    <source>
        <dbReference type="PROSITE" id="PS51362"/>
    </source>
</evidence>
<keyword evidence="7" id="KW-0325">Glycoprotein</keyword>
<evidence type="ECO:0000256" key="7">
    <source>
        <dbReference type="ARBA" id="ARBA00023180"/>
    </source>
</evidence>
<feature type="region of interest" description="Disordered" evidence="9">
    <location>
        <begin position="109"/>
        <end position="136"/>
    </location>
</feature>
<gene>
    <name evidence="11" type="ORF">Cfor_02226</name>
</gene>
<keyword evidence="4" id="KW-0732">Signal</keyword>
<dbReference type="FunCoup" id="A0A6L2Q335">
    <property type="interactions" value="52"/>
</dbReference>
<dbReference type="EMBL" id="BLKM01000895">
    <property type="protein sequence ID" value="GFG39301.1"/>
    <property type="molecule type" value="Genomic_DNA"/>
</dbReference>
<feature type="region of interest" description="Disordered" evidence="9">
    <location>
        <begin position="174"/>
        <end position="211"/>
    </location>
</feature>
<dbReference type="FunFam" id="2.10.90.10:FF:000005">
    <property type="entry name" value="Inhibin beta A chain"/>
    <property type="match status" value="1"/>
</dbReference>
<dbReference type="GO" id="GO:0005615">
    <property type="term" value="C:extracellular space"/>
    <property type="evidence" value="ECO:0007669"/>
    <property type="project" value="TreeGrafter"/>
</dbReference>
<dbReference type="PANTHER" id="PTHR11848:SF309">
    <property type="entry name" value="INHIBIN BETA CHAIN"/>
    <property type="match status" value="1"/>
</dbReference>